<proteinExistence type="predicted"/>
<protein>
    <submittedName>
        <fullName evidence="1">Uncharacterized protein</fullName>
    </submittedName>
</protein>
<dbReference type="AlphaFoldDB" id="F4MVT8"/>
<dbReference type="SUPFAM" id="SSF47807">
    <property type="entry name" value="5' to 3' exonuclease, C-terminal subdomain"/>
    <property type="match status" value="1"/>
</dbReference>
<gene>
    <name evidence="1" type="ORF">YEW_DO15090</name>
</gene>
<dbReference type="EMBL" id="FR718511">
    <property type="protein sequence ID" value="CBX69926.1"/>
    <property type="molecule type" value="Genomic_DNA"/>
</dbReference>
<dbReference type="InterPro" id="IPR036279">
    <property type="entry name" value="5-3_exonuclease_C_sf"/>
</dbReference>
<name>F4MVT8_YEREN</name>
<evidence type="ECO:0000313" key="1">
    <source>
        <dbReference type="EMBL" id="CBX69926.1"/>
    </source>
</evidence>
<sequence>MPEKWRKKLQQHQEMAFICKQIATLKADLPLSGNLQQLRLNR</sequence>
<dbReference type="Gene3D" id="1.10.150.20">
    <property type="entry name" value="5' to 3' exonuclease, C-terminal subdomain"/>
    <property type="match status" value="1"/>
</dbReference>
<accession>F4MVT8</accession>
<organism evidence="1">
    <name type="scientific">Yersinia enterocolitica W22703</name>
    <dbReference type="NCBI Taxonomy" id="913028"/>
    <lineage>
        <taxon>Bacteria</taxon>
        <taxon>Pseudomonadati</taxon>
        <taxon>Pseudomonadota</taxon>
        <taxon>Gammaproteobacteria</taxon>
        <taxon>Enterobacterales</taxon>
        <taxon>Yersiniaceae</taxon>
        <taxon>Yersinia</taxon>
    </lineage>
</organism>
<reference evidence="1" key="1">
    <citation type="journal article" date="2011" name="BMC Genomics">
        <title>Shotgun sequencing of Yersinia enterocolitica strain W22703 (biotype 2, serotype O:9): genomic evidence for oscillation between invertebrates and mammals.</title>
        <authorList>
            <person name="Fuchs T.M."/>
            <person name="Brandt K."/>
            <person name="Starke M."/>
            <person name="Rattei T."/>
        </authorList>
    </citation>
    <scope>NUCLEOTIDE SEQUENCE</scope>
</reference>